<name>A0A7X6HED2_9MICC</name>
<dbReference type="AlphaFoldDB" id="A0A7X6HED2"/>
<feature type="transmembrane region" description="Helical" evidence="2">
    <location>
        <begin position="6"/>
        <end position="24"/>
    </location>
</feature>
<keyword evidence="2" id="KW-0812">Transmembrane</keyword>
<dbReference type="RefSeq" id="WP_168486985.1">
    <property type="nucleotide sequence ID" value="NZ_JAAZSQ010000012.1"/>
</dbReference>
<accession>A0A7X6HED2</accession>
<protein>
    <submittedName>
        <fullName evidence="3">Uncharacterized protein</fullName>
    </submittedName>
</protein>
<dbReference type="Proteomes" id="UP000544090">
    <property type="component" value="Unassembled WGS sequence"/>
</dbReference>
<keyword evidence="4" id="KW-1185">Reference proteome</keyword>
<feature type="region of interest" description="Disordered" evidence="1">
    <location>
        <begin position="115"/>
        <end position="142"/>
    </location>
</feature>
<organism evidence="3 4">
    <name type="scientific">Arthrobacter mobilis</name>
    <dbReference type="NCBI Taxonomy" id="2724944"/>
    <lineage>
        <taxon>Bacteria</taxon>
        <taxon>Bacillati</taxon>
        <taxon>Actinomycetota</taxon>
        <taxon>Actinomycetes</taxon>
        <taxon>Micrococcales</taxon>
        <taxon>Micrococcaceae</taxon>
        <taxon>Arthrobacter</taxon>
    </lineage>
</organism>
<keyword evidence="2" id="KW-0472">Membrane</keyword>
<keyword evidence="2" id="KW-1133">Transmembrane helix</keyword>
<evidence type="ECO:0000256" key="1">
    <source>
        <dbReference type="SAM" id="MobiDB-lite"/>
    </source>
</evidence>
<proteinExistence type="predicted"/>
<reference evidence="3 4" key="1">
    <citation type="submission" date="2020-04" db="EMBL/GenBank/DDBJ databases">
        <title>Arthrobacter sp. nov.</title>
        <authorList>
            <person name="Liu S."/>
        </authorList>
    </citation>
    <scope>NUCLEOTIDE SEQUENCE [LARGE SCALE GENOMIC DNA]</scope>
    <source>
        <strain evidence="3 4">E918</strain>
    </source>
</reference>
<dbReference type="EMBL" id="JAAZSQ010000012">
    <property type="protein sequence ID" value="NKX55456.1"/>
    <property type="molecule type" value="Genomic_DNA"/>
</dbReference>
<evidence type="ECO:0000256" key="2">
    <source>
        <dbReference type="SAM" id="Phobius"/>
    </source>
</evidence>
<sequence>MEAEILGVYVAAAGIIVSAVLSIAESRRQGRNAAASAQRAEAAGRVSDYNAQRVISALERLADSAAGSRQAVLFRPPGAAAWQLVPRAGAYELTNTGTAAAQDVFIRLPASLPGTTPAKPRTVAPGESLSFTAAPERSTTDATVTVTWRDPDGTDREWFYPLPPA</sequence>
<evidence type="ECO:0000313" key="3">
    <source>
        <dbReference type="EMBL" id="NKX55456.1"/>
    </source>
</evidence>
<gene>
    <name evidence="3" type="ORF">HGG74_13095</name>
</gene>
<comment type="caution">
    <text evidence="3">The sequence shown here is derived from an EMBL/GenBank/DDBJ whole genome shotgun (WGS) entry which is preliminary data.</text>
</comment>
<evidence type="ECO:0000313" key="4">
    <source>
        <dbReference type="Proteomes" id="UP000544090"/>
    </source>
</evidence>